<feature type="region of interest" description="Disordered" evidence="1">
    <location>
        <begin position="1"/>
        <end position="21"/>
    </location>
</feature>
<evidence type="ECO:0000256" key="1">
    <source>
        <dbReference type="SAM" id="MobiDB-lite"/>
    </source>
</evidence>
<accession>A0A369JAH9</accession>
<evidence type="ECO:0000313" key="2">
    <source>
        <dbReference type="EMBL" id="RDB17445.1"/>
    </source>
</evidence>
<dbReference type="Proteomes" id="UP000076154">
    <property type="component" value="Unassembled WGS sequence"/>
</dbReference>
<protein>
    <recommendedName>
        <fullName evidence="4">BTB domain-containing protein</fullName>
    </recommendedName>
</protein>
<dbReference type="Gene3D" id="3.30.710.10">
    <property type="entry name" value="Potassium Channel Kv1.1, Chain A"/>
    <property type="match status" value="1"/>
</dbReference>
<evidence type="ECO:0008006" key="4">
    <source>
        <dbReference type="Google" id="ProtNLM"/>
    </source>
</evidence>
<dbReference type="AlphaFoldDB" id="A0A369JAH9"/>
<evidence type="ECO:0000313" key="3">
    <source>
        <dbReference type="Proteomes" id="UP000076154"/>
    </source>
</evidence>
<dbReference type="InterPro" id="IPR011333">
    <property type="entry name" value="SKP1/BTB/POZ_sf"/>
</dbReference>
<comment type="caution">
    <text evidence="2">The sequence shown here is derived from an EMBL/GenBank/DDBJ whole genome shotgun (WGS) entry which is preliminary data.</text>
</comment>
<proteinExistence type="predicted"/>
<name>A0A369JAH9_HYPMA</name>
<gene>
    <name evidence="2" type="ORF">Hypma_001593</name>
</gene>
<dbReference type="OrthoDB" id="3199068at2759"/>
<dbReference type="InParanoid" id="A0A369JAH9"/>
<sequence length="357" mass="40907">MDEPLRPQPLDSNANATDDSVASRPIKDRYYLDLVTFLVEDRSSRVPKYHFESSEFFVPLLQEGDESVVTLEGITKDEFTLLLKVLFPRDLEIPRLSLKDCLFVMNLATKWNLSSAWACAIHYITLIRMHPLDMLELAQTYSEVELLRAAFVRMLRRTWIVSPDEANIIGFDLAIKVCRAQEQAVRIIRKTLEARNLVCVAASPFEKSGIVMEDSFWNELVGGVVSVDPIERLILARTYGVHELLKSALVDLIERPKSISLEESKRLGRETTFKLWHARLRYLFSFHRLPDTPYYLDCDIDYAAIVDEVFRDELEAMEVQGRKFRQISTTTKASVNSDAEGVKERATPSINLVFHGC</sequence>
<organism evidence="2 3">
    <name type="scientific">Hypsizygus marmoreus</name>
    <name type="common">White beech mushroom</name>
    <name type="synonym">Agaricus marmoreus</name>
    <dbReference type="NCBI Taxonomy" id="39966"/>
    <lineage>
        <taxon>Eukaryota</taxon>
        <taxon>Fungi</taxon>
        <taxon>Dikarya</taxon>
        <taxon>Basidiomycota</taxon>
        <taxon>Agaricomycotina</taxon>
        <taxon>Agaricomycetes</taxon>
        <taxon>Agaricomycetidae</taxon>
        <taxon>Agaricales</taxon>
        <taxon>Tricholomatineae</taxon>
        <taxon>Lyophyllaceae</taxon>
        <taxon>Hypsizygus</taxon>
    </lineage>
</organism>
<feature type="compositionally biased region" description="Polar residues" evidence="1">
    <location>
        <begin position="10"/>
        <end position="20"/>
    </location>
</feature>
<reference evidence="2" key="1">
    <citation type="submission" date="2018-04" db="EMBL/GenBank/DDBJ databases">
        <title>Whole genome sequencing of Hypsizygus marmoreus.</title>
        <authorList>
            <person name="Choi I.-G."/>
            <person name="Min B."/>
            <person name="Kim J.-G."/>
            <person name="Kim S."/>
            <person name="Oh Y.-L."/>
            <person name="Kong W.-S."/>
            <person name="Park H."/>
            <person name="Jeong J."/>
            <person name="Song E.-S."/>
        </authorList>
    </citation>
    <scope>NUCLEOTIDE SEQUENCE [LARGE SCALE GENOMIC DNA]</scope>
    <source>
        <strain evidence="2">51987-8</strain>
    </source>
</reference>
<dbReference type="EMBL" id="LUEZ02000112">
    <property type="protein sequence ID" value="RDB17445.1"/>
    <property type="molecule type" value="Genomic_DNA"/>
</dbReference>
<keyword evidence="3" id="KW-1185">Reference proteome</keyword>